<feature type="chain" id="PRO_5026982307" description="Lipoprotein" evidence="2">
    <location>
        <begin position="21"/>
        <end position="56"/>
    </location>
</feature>
<evidence type="ECO:0000256" key="1">
    <source>
        <dbReference type="SAM" id="MobiDB-lite"/>
    </source>
</evidence>
<dbReference type="RefSeq" id="WP_163204538.1">
    <property type="nucleotide sequence ID" value="NZ_JAAGWG010000011.1"/>
</dbReference>
<feature type="region of interest" description="Disordered" evidence="1">
    <location>
        <begin position="30"/>
        <end position="56"/>
    </location>
</feature>
<name>A0A6L9W3E8_9ACTN</name>
<gene>
    <name evidence="3" type="ORF">GCU60_09420</name>
</gene>
<evidence type="ECO:0000256" key="2">
    <source>
        <dbReference type="SAM" id="SignalP"/>
    </source>
</evidence>
<comment type="caution">
    <text evidence="3">The sequence shown here is derived from an EMBL/GenBank/DDBJ whole genome shotgun (WGS) entry which is preliminary data.</text>
</comment>
<proteinExistence type="predicted"/>
<accession>A0A6L9W3E8</accession>
<evidence type="ECO:0000313" key="3">
    <source>
        <dbReference type="EMBL" id="NEK85980.1"/>
    </source>
</evidence>
<dbReference type="EMBL" id="JAAGWG010000011">
    <property type="protein sequence ID" value="NEK85980.1"/>
    <property type="molecule type" value="Genomic_DNA"/>
</dbReference>
<dbReference type="PROSITE" id="PS51257">
    <property type="entry name" value="PROKAR_LIPOPROTEIN"/>
    <property type="match status" value="1"/>
</dbReference>
<keyword evidence="2" id="KW-0732">Signal</keyword>
<dbReference type="Proteomes" id="UP000479241">
    <property type="component" value="Unassembled WGS sequence"/>
</dbReference>
<dbReference type="AlphaFoldDB" id="A0A6L9W3E8"/>
<feature type="signal peptide" evidence="2">
    <location>
        <begin position="1"/>
        <end position="20"/>
    </location>
</feature>
<organism evidence="3 4">
    <name type="scientific">Blastococcus saxobsidens</name>
    <dbReference type="NCBI Taxonomy" id="138336"/>
    <lineage>
        <taxon>Bacteria</taxon>
        <taxon>Bacillati</taxon>
        <taxon>Actinomycetota</taxon>
        <taxon>Actinomycetes</taxon>
        <taxon>Geodermatophilales</taxon>
        <taxon>Geodermatophilaceae</taxon>
        <taxon>Blastococcus</taxon>
    </lineage>
</organism>
<evidence type="ECO:0008006" key="5">
    <source>
        <dbReference type="Google" id="ProtNLM"/>
    </source>
</evidence>
<sequence>MDLRKPLLLLALTGSLVACGDNTDVTRGETNCDSTAEQAGNPHDASCEETGANDDE</sequence>
<protein>
    <recommendedName>
        <fullName evidence="5">Lipoprotein</fullName>
    </recommendedName>
</protein>
<evidence type="ECO:0000313" key="4">
    <source>
        <dbReference type="Proteomes" id="UP000479241"/>
    </source>
</evidence>
<reference evidence="3 4" key="1">
    <citation type="submission" date="2019-12" db="EMBL/GenBank/DDBJ databases">
        <title>the WGS of Blastococcus saxobsidens 67B17.</title>
        <authorList>
            <person name="Jiang Z."/>
        </authorList>
    </citation>
    <scope>NUCLEOTIDE SEQUENCE [LARGE SCALE GENOMIC DNA]</scope>
    <source>
        <strain evidence="3 4">67B17</strain>
    </source>
</reference>